<name>A0ABU7RJ33_9BACT</name>
<keyword evidence="3" id="KW-1185">Reference proteome</keyword>
<gene>
    <name evidence="2" type="ORF">V2H41_10940</name>
</gene>
<reference evidence="2 3" key="1">
    <citation type="submission" date="2024-01" db="EMBL/GenBank/DDBJ databases">
        <title>Niabella digestum sp. nov., isolated from waste digestion system.</title>
        <authorList>
            <person name="Zhang L."/>
        </authorList>
    </citation>
    <scope>NUCLEOTIDE SEQUENCE [LARGE SCALE GENOMIC DNA]</scope>
    <source>
        <strain evidence="2 3">A18</strain>
    </source>
</reference>
<keyword evidence="1" id="KW-0732">Signal</keyword>
<evidence type="ECO:0000313" key="3">
    <source>
        <dbReference type="Proteomes" id="UP001357452"/>
    </source>
</evidence>
<organism evidence="2 3">
    <name type="scientific">Niabella digestorum</name>
    <dbReference type="NCBI Taxonomy" id="3117701"/>
    <lineage>
        <taxon>Bacteria</taxon>
        <taxon>Pseudomonadati</taxon>
        <taxon>Bacteroidota</taxon>
        <taxon>Chitinophagia</taxon>
        <taxon>Chitinophagales</taxon>
        <taxon>Chitinophagaceae</taxon>
        <taxon>Niabella</taxon>
    </lineage>
</organism>
<feature type="signal peptide" evidence="1">
    <location>
        <begin position="1"/>
        <end position="20"/>
    </location>
</feature>
<comment type="caution">
    <text evidence="2">The sequence shown here is derived from an EMBL/GenBank/DDBJ whole genome shotgun (WGS) entry which is preliminary data.</text>
</comment>
<protein>
    <recommendedName>
        <fullName evidence="4">DUF3108 domain-containing protein</fullName>
    </recommendedName>
</protein>
<accession>A0ABU7RJ33</accession>
<evidence type="ECO:0008006" key="4">
    <source>
        <dbReference type="Google" id="ProtNLM"/>
    </source>
</evidence>
<dbReference type="Proteomes" id="UP001357452">
    <property type="component" value="Unassembled WGS sequence"/>
</dbReference>
<proteinExistence type="predicted"/>
<feature type="chain" id="PRO_5047495964" description="DUF3108 domain-containing protein" evidence="1">
    <location>
        <begin position="21"/>
        <end position="224"/>
    </location>
</feature>
<dbReference type="RefSeq" id="WP_330975194.1">
    <property type="nucleotide sequence ID" value="NZ_JAZGLY010000006.1"/>
</dbReference>
<evidence type="ECO:0000313" key="2">
    <source>
        <dbReference type="EMBL" id="MEE6187787.1"/>
    </source>
</evidence>
<sequence length="224" mass="25854">MKKIIIFLIAGITGGFHAQAQDVLPDFSAFKIGGGRVVLSWTHNYNSSIKQISIQRSTDSLYYFKTIASMPDPTLKENGFADTKPPHDSMFYRLYIQFDGGQYITTKSKRPVIDTIGYTDAFYSGTPTEANLSPNFLPPGFVPSKYVYTSSDRYVRVELPFDRRKYDLKFFNEAGKLLFEMNDIKERRFKLDRSNFYTAGYVNFELYADGKILEKYKVFIPKEF</sequence>
<dbReference type="EMBL" id="JAZGLY010000006">
    <property type="protein sequence ID" value="MEE6187787.1"/>
    <property type="molecule type" value="Genomic_DNA"/>
</dbReference>
<evidence type="ECO:0000256" key="1">
    <source>
        <dbReference type="SAM" id="SignalP"/>
    </source>
</evidence>